<keyword evidence="3" id="KW-1185">Reference proteome</keyword>
<proteinExistence type="predicted"/>
<dbReference type="AlphaFoldDB" id="A0A4Z2EL64"/>
<dbReference type="Proteomes" id="UP000314294">
    <property type="component" value="Unassembled WGS sequence"/>
</dbReference>
<accession>A0A4Z2EL64</accession>
<sequence length="106" mass="11433">MSVSRSGVPLAAHLGLGEVVVRAHEVGREEGLRRPQAGEEAVRAQHQRLVGRAHGGSLTDLRALSPQLMRRARFFPGGVRCSAASRQAHYRPQRRGGAAARGDYSV</sequence>
<protein>
    <submittedName>
        <fullName evidence="2">Uncharacterized protein</fullName>
    </submittedName>
</protein>
<evidence type="ECO:0000313" key="2">
    <source>
        <dbReference type="EMBL" id="TNN29626.1"/>
    </source>
</evidence>
<comment type="caution">
    <text evidence="2">The sequence shown here is derived from an EMBL/GenBank/DDBJ whole genome shotgun (WGS) entry which is preliminary data.</text>
</comment>
<dbReference type="EMBL" id="SRLO01005424">
    <property type="protein sequence ID" value="TNN29626.1"/>
    <property type="molecule type" value="Genomic_DNA"/>
</dbReference>
<name>A0A4Z2EL64_9TELE</name>
<organism evidence="2 3">
    <name type="scientific">Liparis tanakae</name>
    <name type="common">Tanaka's snailfish</name>
    <dbReference type="NCBI Taxonomy" id="230148"/>
    <lineage>
        <taxon>Eukaryota</taxon>
        <taxon>Metazoa</taxon>
        <taxon>Chordata</taxon>
        <taxon>Craniata</taxon>
        <taxon>Vertebrata</taxon>
        <taxon>Euteleostomi</taxon>
        <taxon>Actinopterygii</taxon>
        <taxon>Neopterygii</taxon>
        <taxon>Teleostei</taxon>
        <taxon>Neoteleostei</taxon>
        <taxon>Acanthomorphata</taxon>
        <taxon>Eupercaria</taxon>
        <taxon>Perciformes</taxon>
        <taxon>Cottioidei</taxon>
        <taxon>Cottales</taxon>
        <taxon>Liparidae</taxon>
        <taxon>Liparis</taxon>
    </lineage>
</organism>
<evidence type="ECO:0000256" key="1">
    <source>
        <dbReference type="SAM" id="MobiDB-lite"/>
    </source>
</evidence>
<gene>
    <name evidence="2" type="ORF">EYF80_060226</name>
</gene>
<feature type="region of interest" description="Disordered" evidence="1">
    <location>
        <begin position="85"/>
        <end position="106"/>
    </location>
</feature>
<evidence type="ECO:0000313" key="3">
    <source>
        <dbReference type="Proteomes" id="UP000314294"/>
    </source>
</evidence>
<feature type="compositionally biased region" description="Low complexity" evidence="1">
    <location>
        <begin position="95"/>
        <end position="106"/>
    </location>
</feature>
<reference evidence="2 3" key="1">
    <citation type="submission" date="2019-03" db="EMBL/GenBank/DDBJ databases">
        <title>First draft genome of Liparis tanakae, snailfish: a comprehensive survey of snailfish specific genes.</title>
        <authorList>
            <person name="Kim W."/>
            <person name="Song I."/>
            <person name="Jeong J.-H."/>
            <person name="Kim D."/>
            <person name="Kim S."/>
            <person name="Ryu S."/>
            <person name="Song J.Y."/>
            <person name="Lee S.K."/>
        </authorList>
    </citation>
    <scope>NUCLEOTIDE SEQUENCE [LARGE SCALE GENOMIC DNA]</scope>
    <source>
        <tissue evidence="2">Muscle</tissue>
    </source>
</reference>